<dbReference type="PROSITE" id="PS51186">
    <property type="entry name" value="GNAT"/>
    <property type="match status" value="1"/>
</dbReference>
<evidence type="ECO:0000313" key="2">
    <source>
        <dbReference type="EMBL" id="AVM41915.1"/>
    </source>
</evidence>
<protein>
    <submittedName>
        <fullName evidence="2">GNAT family N-acetyltransferase</fullName>
    </submittedName>
</protein>
<organism evidence="2 3">
    <name type="scientific">Fastidiosipila sanguinis</name>
    <dbReference type="NCBI Taxonomy" id="236753"/>
    <lineage>
        <taxon>Bacteria</taxon>
        <taxon>Bacillati</taxon>
        <taxon>Bacillota</taxon>
        <taxon>Clostridia</taxon>
        <taxon>Eubacteriales</taxon>
        <taxon>Oscillospiraceae</taxon>
        <taxon>Fastidiosipila</taxon>
    </lineage>
</organism>
<feature type="domain" description="N-acetyltransferase" evidence="1">
    <location>
        <begin position="26"/>
        <end position="162"/>
    </location>
</feature>
<dbReference type="InterPro" id="IPR000182">
    <property type="entry name" value="GNAT_dom"/>
</dbReference>
<dbReference type="SUPFAM" id="SSF55729">
    <property type="entry name" value="Acyl-CoA N-acyltransferases (Nat)"/>
    <property type="match status" value="1"/>
</dbReference>
<reference evidence="3" key="1">
    <citation type="submission" date="2018-02" db="EMBL/GenBank/DDBJ databases">
        <authorList>
            <person name="Holder M.E."/>
            <person name="Ajami N.J."/>
            <person name="Petrosino J.F."/>
        </authorList>
    </citation>
    <scope>NUCLEOTIDE SEQUENCE [LARGE SCALE GENOMIC DNA]</scope>
    <source>
        <strain evidence="3">CCUG 47711</strain>
    </source>
</reference>
<gene>
    <name evidence="2" type="ORF">C5Q98_01095</name>
</gene>
<dbReference type="RefSeq" id="WP_106011901.1">
    <property type="nucleotide sequence ID" value="NZ_CP027226.1"/>
</dbReference>
<name>A0A2S0KLK0_9FIRM</name>
<dbReference type="KEGG" id="fsa:C5Q98_01095"/>
<keyword evidence="3" id="KW-1185">Reference proteome</keyword>
<dbReference type="Proteomes" id="UP000237947">
    <property type="component" value="Chromosome"/>
</dbReference>
<dbReference type="GO" id="GO:0016747">
    <property type="term" value="F:acyltransferase activity, transferring groups other than amino-acyl groups"/>
    <property type="evidence" value="ECO:0007669"/>
    <property type="project" value="InterPro"/>
</dbReference>
<dbReference type="EMBL" id="CP027226">
    <property type="protein sequence ID" value="AVM41915.1"/>
    <property type="molecule type" value="Genomic_DNA"/>
</dbReference>
<sequence length="164" mass="17988">MADMLVRLYDLPSNEKKLEELASQGIQIRRAMAPDKRAILEFVENEVGNPRSAGEADVCFSNTPISLFVATEGSKLIGYACYNATALDFFGPTAVLEDYRGKGIGKALLLQSLHAMYAEGYQYAIIGGIGPREFYEKVCGAVLIENSTPGPYKDFLHDLKNQGQ</sequence>
<dbReference type="InterPro" id="IPR016181">
    <property type="entry name" value="Acyl_CoA_acyltransferase"/>
</dbReference>
<keyword evidence="2" id="KW-0808">Transferase</keyword>
<evidence type="ECO:0000259" key="1">
    <source>
        <dbReference type="PROSITE" id="PS51186"/>
    </source>
</evidence>
<accession>A0A2S0KLK0</accession>
<dbReference type="CDD" id="cd04301">
    <property type="entry name" value="NAT_SF"/>
    <property type="match status" value="1"/>
</dbReference>
<dbReference type="Gene3D" id="3.40.630.30">
    <property type="match status" value="1"/>
</dbReference>
<proteinExistence type="predicted"/>
<dbReference type="AlphaFoldDB" id="A0A2S0KLK0"/>
<dbReference type="Pfam" id="PF13508">
    <property type="entry name" value="Acetyltransf_7"/>
    <property type="match status" value="1"/>
</dbReference>
<dbReference type="OrthoDB" id="4016818at2"/>
<evidence type="ECO:0000313" key="3">
    <source>
        <dbReference type="Proteomes" id="UP000237947"/>
    </source>
</evidence>